<evidence type="ECO:0000313" key="11">
    <source>
        <dbReference type="EMBL" id="CAL4120887.1"/>
    </source>
</evidence>
<feature type="region of interest" description="Disordered" evidence="9">
    <location>
        <begin position="1"/>
        <end position="40"/>
    </location>
</feature>
<evidence type="ECO:0000256" key="1">
    <source>
        <dbReference type="ARBA" id="ARBA00004123"/>
    </source>
</evidence>
<feature type="region of interest" description="Disordered" evidence="9">
    <location>
        <begin position="151"/>
        <end position="177"/>
    </location>
</feature>
<dbReference type="GO" id="GO:0006368">
    <property type="term" value="P:transcription elongation by RNA polymerase II"/>
    <property type="evidence" value="ECO:0007669"/>
    <property type="project" value="TreeGrafter"/>
</dbReference>
<dbReference type="GO" id="GO:0003682">
    <property type="term" value="F:chromatin binding"/>
    <property type="evidence" value="ECO:0007669"/>
    <property type="project" value="TreeGrafter"/>
</dbReference>
<comment type="subcellular location">
    <subcellularLocation>
        <location evidence="1">Nucleus</location>
    </subcellularLocation>
</comment>
<feature type="domain" description="Bromo" evidence="10">
    <location>
        <begin position="63"/>
        <end position="133"/>
    </location>
</feature>
<keyword evidence="2" id="KW-0677">Repeat</keyword>
<evidence type="ECO:0000256" key="2">
    <source>
        <dbReference type="ARBA" id="ARBA00022737"/>
    </source>
</evidence>
<dbReference type="PANTHER" id="PTHR16062:SF19">
    <property type="entry name" value="PROTEIN POLYBROMO-1"/>
    <property type="match status" value="1"/>
</dbReference>
<feature type="compositionally biased region" description="Acidic residues" evidence="9">
    <location>
        <begin position="358"/>
        <end position="367"/>
    </location>
</feature>
<feature type="region of interest" description="Disordered" evidence="9">
    <location>
        <begin position="338"/>
        <end position="367"/>
    </location>
</feature>
<feature type="compositionally biased region" description="Acidic residues" evidence="9">
    <location>
        <begin position="475"/>
        <end position="491"/>
    </location>
</feature>
<evidence type="ECO:0000256" key="3">
    <source>
        <dbReference type="ARBA" id="ARBA00022853"/>
    </source>
</evidence>
<keyword evidence="12" id="KW-1185">Reference proteome</keyword>
<dbReference type="EMBL" id="CAXKWB010018447">
    <property type="protein sequence ID" value="CAL4120887.1"/>
    <property type="molecule type" value="Genomic_DNA"/>
</dbReference>
<accession>A0AAV2R8W1</accession>
<evidence type="ECO:0000256" key="5">
    <source>
        <dbReference type="ARBA" id="ARBA00023117"/>
    </source>
</evidence>
<evidence type="ECO:0000256" key="8">
    <source>
        <dbReference type="PROSITE-ProRule" id="PRU00035"/>
    </source>
</evidence>
<organism evidence="11 12">
    <name type="scientific">Meganyctiphanes norvegica</name>
    <name type="common">Northern krill</name>
    <name type="synonym">Thysanopoda norvegica</name>
    <dbReference type="NCBI Taxonomy" id="48144"/>
    <lineage>
        <taxon>Eukaryota</taxon>
        <taxon>Metazoa</taxon>
        <taxon>Ecdysozoa</taxon>
        <taxon>Arthropoda</taxon>
        <taxon>Crustacea</taxon>
        <taxon>Multicrustacea</taxon>
        <taxon>Malacostraca</taxon>
        <taxon>Eumalacostraca</taxon>
        <taxon>Eucarida</taxon>
        <taxon>Euphausiacea</taxon>
        <taxon>Euphausiidae</taxon>
        <taxon>Meganyctiphanes</taxon>
    </lineage>
</organism>
<dbReference type="PROSITE" id="PS00633">
    <property type="entry name" value="BROMODOMAIN_1"/>
    <property type="match status" value="2"/>
</dbReference>
<dbReference type="InterPro" id="IPR018359">
    <property type="entry name" value="Bromodomain_CS"/>
</dbReference>
<feature type="compositionally biased region" description="Basic and acidic residues" evidence="9">
    <location>
        <begin position="151"/>
        <end position="170"/>
    </location>
</feature>
<dbReference type="AlphaFoldDB" id="A0AAV2R8W1"/>
<dbReference type="InterPro" id="IPR037382">
    <property type="entry name" value="Rsc/polybromo"/>
</dbReference>
<feature type="region of interest" description="Disordered" evidence="9">
    <location>
        <begin position="473"/>
        <end position="501"/>
    </location>
</feature>
<keyword evidence="4" id="KW-0805">Transcription regulation</keyword>
<evidence type="ECO:0000256" key="9">
    <source>
        <dbReference type="SAM" id="MobiDB-lite"/>
    </source>
</evidence>
<dbReference type="InterPro" id="IPR036427">
    <property type="entry name" value="Bromodomain-like_sf"/>
</dbReference>
<keyword evidence="5 8" id="KW-0103">Bromodomain</keyword>
<feature type="non-terminal residue" evidence="11">
    <location>
        <position position="867"/>
    </location>
</feature>
<dbReference type="Proteomes" id="UP001497623">
    <property type="component" value="Unassembled WGS sequence"/>
</dbReference>
<keyword evidence="7" id="KW-0539">Nucleus</keyword>
<dbReference type="Pfam" id="PF00439">
    <property type="entry name" value="Bromodomain"/>
    <property type="match status" value="6"/>
</dbReference>
<feature type="domain" description="Bromo" evidence="10">
    <location>
        <begin position="528"/>
        <end position="598"/>
    </location>
</feature>
<evidence type="ECO:0000256" key="7">
    <source>
        <dbReference type="ARBA" id="ARBA00023242"/>
    </source>
</evidence>
<dbReference type="SMART" id="SM00297">
    <property type="entry name" value="BROMO"/>
    <property type="match status" value="6"/>
</dbReference>
<dbReference type="Gene3D" id="1.20.920.10">
    <property type="entry name" value="Bromodomain-like"/>
    <property type="match status" value="6"/>
</dbReference>
<protein>
    <recommendedName>
        <fullName evidence="10">Bromo domain-containing protein</fullName>
    </recommendedName>
</protein>
<feature type="domain" description="Bromo" evidence="10">
    <location>
        <begin position="214"/>
        <end position="284"/>
    </location>
</feature>
<dbReference type="PRINTS" id="PR00503">
    <property type="entry name" value="BROMODOMAIN"/>
</dbReference>
<keyword evidence="6" id="KW-0804">Transcription</keyword>
<feature type="domain" description="Bromo" evidence="10">
    <location>
        <begin position="387"/>
        <end position="457"/>
    </location>
</feature>
<keyword evidence="3" id="KW-0156">Chromatin regulator</keyword>
<evidence type="ECO:0000259" key="10">
    <source>
        <dbReference type="PROSITE" id="PS50014"/>
    </source>
</evidence>
<sequence>MSIDDLPSNDLPIPRVGQLEEDGDDIPSTPASESRPKRRRNDTTLVDTIGYIFDALRNQKKDEDTYLCEPFLRVPRRKAEPQYYEVVKVPIDVLKIQQKHKTDQYEDVEDFCKDIELLVENAKAYYAKSTDEYKDACELWEIFETAKKEAPEEIQKRQRQQEEEDKEKNGVRGRPKHSVAMSSPMILVEGGEPMTMADAIEELFGAVMTAMDHEGRLYSYSFRLLPSKEKYPDYYNFIEKPIDMKIIAQFIISNKYKSLDKLEDDFTLCFNNACTFNEPGSQIYKDARSLKKLVQLRKEDLNHILNSKKDVRLRSRRSVSGEKWSFLVSQMEEGMDLPLPEEEAGGTEMPNREGQHGDDDDSDDEVDTENPLWKLFLAAKNYSHTGDNYQLSEPFKRLPNRRWHADYYIEIKNPISFAQVRRKLSKNEYMYLTEVVQDFNLMFDNAQQYNRPDSRIYRDALTLQKFVQNKAEELASMEDDESDSDTEDEDSMGAGGAKKKLFRPNRPLTFKRRSKILFKTLMDYMTEDGRQPIVAFIEKPSRTDYPDYYEVINHPMDMETIEAKIRGEKYISEEELVADFTIMFQNCKVYNEEGSLIFTDACILERVLFEKIRELNQVMVEQASPLRAKLVKRISQPSRITPMKGNNLIRALYQSVREFKDNDNRQISEVFMKLPSKQLFSDYYEVIKQPIDLERIFNKIKMNNYGSLDQIMQDFVLMFQNACCYNDPESQIYRDALTLQRHAIQCKLELSQAMEGFPQVEILVRELFMSLFISVFNHEDENGRYTTESFSQLPDYEEIDGKKSRALSFDIMKRRLDKGQYARLDHFQEDLFSIFDRARRLSKFNSQTFRDSVTLQTEYMKIRFYFC</sequence>
<evidence type="ECO:0000256" key="4">
    <source>
        <dbReference type="ARBA" id="ARBA00023015"/>
    </source>
</evidence>
<reference evidence="11 12" key="1">
    <citation type="submission" date="2024-05" db="EMBL/GenBank/DDBJ databases">
        <authorList>
            <person name="Wallberg A."/>
        </authorList>
    </citation>
    <scope>NUCLEOTIDE SEQUENCE [LARGE SCALE GENOMIC DNA]</scope>
</reference>
<dbReference type="PANTHER" id="PTHR16062">
    <property type="entry name" value="SWI/SNF-RELATED"/>
    <property type="match status" value="1"/>
</dbReference>
<dbReference type="GO" id="GO:0016514">
    <property type="term" value="C:SWI/SNF complex"/>
    <property type="evidence" value="ECO:0007669"/>
    <property type="project" value="TreeGrafter"/>
</dbReference>
<evidence type="ECO:0000313" key="12">
    <source>
        <dbReference type="Proteomes" id="UP001497623"/>
    </source>
</evidence>
<dbReference type="SUPFAM" id="SSF47370">
    <property type="entry name" value="Bromodomain"/>
    <property type="match status" value="6"/>
</dbReference>
<evidence type="ECO:0000256" key="6">
    <source>
        <dbReference type="ARBA" id="ARBA00023163"/>
    </source>
</evidence>
<dbReference type="InterPro" id="IPR001487">
    <property type="entry name" value="Bromodomain"/>
</dbReference>
<dbReference type="GO" id="GO:0016586">
    <property type="term" value="C:RSC-type complex"/>
    <property type="evidence" value="ECO:0007669"/>
    <property type="project" value="InterPro"/>
</dbReference>
<gene>
    <name evidence="11" type="ORF">MNOR_LOCUS22172</name>
</gene>
<dbReference type="PROSITE" id="PS50014">
    <property type="entry name" value="BROMODOMAIN_2"/>
    <property type="match status" value="5"/>
</dbReference>
<proteinExistence type="predicted"/>
<feature type="domain" description="Bromo" evidence="10">
    <location>
        <begin position="663"/>
        <end position="733"/>
    </location>
</feature>
<name>A0AAV2R8W1_MEGNR</name>
<comment type="caution">
    <text evidence="11">The sequence shown here is derived from an EMBL/GenBank/DDBJ whole genome shotgun (WGS) entry which is preliminary data.</text>
</comment>
<dbReference type="GO" id="GO:0006338">
    <property type="term" value="P:chromatin remodeling"/>
    <property type="evidence" value="ECO:0007669"/>
    <property type="project" value="InterPro"/>
</dbReference>